<feature type="region of interest" description="Disordered" evidence="2">
    <location>
        <begin position="265"/>
        <end position="311"/>
    </location>
</feature>
<gene>
    <name evidence="4" type="ORF">CTAYLR_002050</name>
</gene>
<dbReference type="SUPFAM" id="SSF52833">
    <property type="entry name" value="Thioredoxin-like"/>
    <property type="match status" value="1"/>
</dbReference>
<feature type="domain" description="UBX" evidence="3">
    <location>
        <begin position="304"/>
        <end position="385"/>
    </location>
</feature>
<sequence>MSEWDVGRAIEIYYADDRRPDEQRPEHRPPSGRDDPPTAANGTPPTTVFGRVMSVVRRVASGRPAATGRDAARRFLLDLEPRLTTRPGRQLHRAFVPGAYKRAAQTAMRGSKSLLVYIHSPLHQDTDQFCREVFGCREVSTFVQQHFVLWGADISSADGHVLSEALRVTRYPFLALLVCRPGGREEVVDRLQGETDPTIVVARLRATVDHRREQMEALRRQDELRREERRLRHEQDREFEESLEADRRKAEAARLEREREEAEALRARDQAEREARLAEEKRLDAQRSTDRKRARLGDEPPSGGSSKTARVRVQLPNGAKVDRRFLATHTVQHLRDFIDLYLQDNNLPITDYSLATNYPRRVLSDDVLDHTLDRAELNNKVVYVQDLEA</sequence>
<keyword evidence="5" id="KW-1185">Reference proteome</keyword>
<dbReference type="PROSITE" id="PS50033">
    <property type="entry name" value="UBX"/>
    <property type="match status" value="1"/>
</dbReference>
<feature type="region of interest" description="Disordered" evidence="2">
    <location>
        <begin position="14"/>
        <end position="47"/>
    </location>
</feature>
<accession>A0AAD7UN95</accession>
<name>A0AAD7UN95_9STRA</name>
<dbReference type="Pfam" id="PF21021">
    <property type="entry name" value="FAF1"/>
    <property type="match status" value="1"/>
</dbReference>
<evidence type="ECO:0000256" key="2">
    <source>
        <dbReference type="SAM" id="MobiDB-lite"/>
    </source>
</evidence>
<evidence type="ECO:0000259" key="3">
    <source>
        <dbReference type="PROSITE" id="PS50033"/>
    </source>
</evidence>
<dbReference type="InterPro" id="IPR006577">
    <property type="entry name" value="UAS"/>
</dbReference>
<dbReference type="InterPro" id="IPR050730">
    <property type="entry name" value="UBX_domain-protein"/>
</dbReference>
<dbReference type="Proteomes" id="UP001230188">
    <property type="component" value="Unassembled WGS sequence"/>
</dbReference>
<feature type="compositionally biased region" description="Basic and acidic residues" evidence="2">
    <location>
        <begin position="15"/>
        <end position="36"/>
    </location>
</feature>
<dbReference type="InterPro" id="IPR001012">
    <property type="entry name" value="UBX_dom"/>
</dbReference>
<dbReference type="SMART" id="SM00166">
    <property type="entry name" value="UBX"/>
    <property type="match status" value="1"/>
</dbReference>
<dbReference type="AlphaFoldDB" id="A0AAD7UN95"/>
<dbReference type="EMBL" id="JAQMWT010000040">
    <property type="protein sequence ID" value="KAJ8612823.1"/>
    <property type="molecule type" value="Genomic_DNA"/>
</dbReference>
<dbReference type="InterPro" id="IPR036249">
    <property type="entry name" value="Thioredoxin-like_sf"/>
</dbReference>
<dbReference type="CDD" id="cd01767">
    <property type="entry name" value="UBX"/>
    <property type="match status" value="1"/>
</dbReference>
<dbReference type="GO" id="GO:0005783">
    <property type="term" value="C:endoplasmic reticulum"/>
    <property type="evidence" value="ECO:0007669"/>
    <property type="project" value="TreeGrafter"/>
</dbReference>
<reference evidence="4" key="1">
    <citation type="submission" date="2023-01" db="EMBL/GenBank/DDBJ databases">
        <title>Metagenome sequencing of chrysophaentin producing Chrysophaeum taylorii.</title>
        <authorList>
            <person name="Davison J."/>
            <person name="Bewley C."/>
        </authorList>
    </citation>
    <scope>NUCLEOTIDE SEQUENCE</scope>
    <source>
        <strain evidence="4">NIES-1699</strain>
    </source>
</reference>
<dbReference type="SMART" id="SM00594">
    <property type="entry name" value="UAS"/>
    <property type="match status" value="1"/>
</dbReference>
<dbReference type="SUPFAM" id="SSF54236">
    <property type="entry name" value="Ubiquitin-like"/>
    <property type="match status" value="1"/>
</dbReference>
<comment type="caution">
    <text evidence="4">The sequence shown here is derived from an EMBL/GenBank/DDBJ whole genome shotgun (WGS) entry which is preliminary data.</text>
</comment>
<organism evidence="4 5">
    <name type="scientific">Chrysophaeum taylorii</name>
    <dbReference type="NCBI Taxonomy" id="2483200"/>
    <lineage>
        <taxon>Eukaryota</taxon>
        <taxon>Sar</taxon>
        <taxon>Stramenopiles</taxon>
        <taxon>Ochrophyta</taxon>
        <taxon>Pelagophyceae</taxon>
        <taxon>Pelagomonadales</taxon>
        <taxon>Pelagomonadaceae</taxon>
        <taxon>Chrysophaeum</taxon>
    </lineage>
</organism>
<dbReference type="PANTHER" id="PTHR23322:SF1">
    <property type="entry name" value="FAS-ASSOCIATED FACTOR 2"/>
    <property type="match status" value="1"/>
</dbReference>
<evidence type="ECO:0000313" key="4">
    <source>
        <dbReference type="EMBL" id="KAJ8612823.1"/>
    </source>
</evidence>
<keyword evidence="1" id="KW-0175">Coiled coil</keyword>
<evidence type="ECO:0000256" key="1">
    <source>
        <dbReference type="ARBA" id="ARBA00023054"/>
    </source>
</evidence>
<evidence type="ECO:0000313" key="5">
    <source>
        <dbReference type="Proteomes" id="UP001230188"/>
    </source>
</evidence>
<feature type="compositionally biased region" description="Basic and acidic residues" evidence="2">
    <location>
        <begin position="265"/>
        <end position="298"/>
    </location>
</feature>
<dbReference type="Pfam" id="PF00789">
    <property type="entry name" value="UBX"/>
    <property type="match status" value="1"/>
</dbReference>
<protein>
    <recommendedName>
        <fullName evidence="3">UBX domain-containing protein</fullName>
    </recommendedName>
</protein>
<dbReference type="GO" id="GO:0036503">
    <property type="term" value="P:ERAD pathway"/>
    <property type="evidence" value="ECO:0007669"/>
    <property type="project" value="TreeGrafter"/>
</dbReference>
<dbReference type="GO" id="GO:0043130">
    <property type="term" value="F:ubiquitin binding"/>
    <property type="evidence" value="ECO:0007669"/>
    <property type="project" value="TreeGrafter"/>
</dbReference>
<feature type="compositionally biased region" description="Low complexity" evidence="2">
    <location>
        <begin position="37"/>
        <end position="47"/>
    </location>
</feature>
<dbReference type="Gene3D" id="3.40.30.10">
    <property type="entry name" value="Glutaredoxin"/>
    <property type="match status" value="1"/>
</dbReference>
<dbReference type="Gene3D" id="3.10.20.90">
    <property type="entry name" value="Phosphatidylinositol 3-kinase Catalytic Subunit, Chain A, domain 1"/>
    <property type="match status" value="1"/>
</dbReference>
<dbReference type="InterPro" id="IPR029071">
    <property type="entry name" value="Ubiquitin-like_domsf"/>
</dbReference>
<dbReference type="PANTHER" id="PTHR23322">
    <property type="entry name" value="FAS-ASSOCIATED PROTEIN"/>
    <property type="match status" value="1"/>
</dbReference>
<dbReference type="InterPro" id="IPR049483">
    <property type="entry name" value="FAF1_2-like_UAS"/>
</dbReference>
<proteinExistence type="predicted"/>